<dbReference type="InterPro" id="IPR052929">
    <property type="entry name" value="RNase_H-like_EbsB-rel"/>
</dbReference>
<dbReference type="InterPro" id="IPR044730">
    <property type="entry name" value="RNase_H-like_dom_plant"/>
</dbReference>
<reference evidence="2" key="1">
    <citation type="submission" date="2018-11" db="EMBL/GenBank/DDBJ databases">
        <authorList>
            <person name="Grassa J C."/>
        </authorList>
    </citation>
    <scope>NUCLEOTIDE SEQUENCE [LARGE SCALE GENOMIC DNA]</scope>
</reference>
<dbReference type="GO" id="GO:0003676">
    <property type="term" value="F:nucleic acid binding"/>
    <property type="evidence" value="ECO:0007669"/>
    <property type="project" value="InterPro"/>
</dbReference>
<sequence length="131" mass="14591">MALANTTLHQWRKAQYKDNIPSCDLQQSGDGMELWAKPVDSVIKVNVDAAIFEGEGPYGFGMVDRYCTGQLLQACCQSFPGHLDVPAVEAMGVKEALSWIQDKQWHHVEVETDGKLTVQVFANRVAHFVAR</sequence>
<dbReference type="EMBL" id="UZAU01000655">
    <property type="status" value="NOT_ANNOTATED_CDS"/>
    <property type="molecule type" value="Genomic_DNA"/>
</dbReference>
<evidence type="ECO:0000313" key="3">
    <source>
        <dbReference type="Proteomes" id="UP000596661"/>
    </source>
</evidence>
<reference evidence="2" key="2">
    <citation type="submission" date="2021-03" db="UniProtKB">
        <authorList>
            <consortium name="EnsemblPlants"/>
        </authorList>
    </citation>
    <scope>IDENTIFICATION</scope>
</reference>
<feature type="domain" description="RNase H type-1" evidence="1">
    <location>
        <begin position="46"/>
        <end position="124"/>
    </location>
</feature>
<dbReference type="Proteomes" id="UP000596661">
    <property type="component" value="Chromosome 7"/>
</dbReference>
<dbReference type="SUPFAM" id="SSF53098">
    <property type="entry name" value="Ribonuclease H-like"/>
    <property type="match status" value="1"/>
</dbReference>
<dbReference type="EnsemblPlants" id="evm.model.07.1093">
    <property type="protein sequence ID" value="cds.evm.model.07.1093"/>
    <property type="gene ID" value="evm.TU.07.1093"/>
</dbReference>
<dbReference type="PANTHER" id="PTHR47074:SF11">
    <property type="entry name" value="REVERSE TRANSCRIPTASE-LIKE PROTEIN"/>
    <property type="match status" value="1"/>
</dbReference>
<proteinExistence type="predicted"/>
<dbReference type="InterPro" id="IPR002156">
    <property type="entry name" value="RNaseH_domain"/>
</dbReference>
<dbReference type="GO" id="GO:0004523">
    <property type="term" value="F:RNA-DNA hybrid ribonuclease activity"/>
    <property type="evidence" value="ECO:0007669"/>
    <property type="project" value="InterPro"/>
</dbReference>
<organism evidence="2 3">
    <name type="scientific">Cannabis sativa</name>
    <name type="common">Hemp</name>
    <name type="synonym">Marijuana</name>
    <dbReference type="NCBI Taxonomy" id="3483"/>
    <lineage>
        <taxon>Eukaryota</taxon>
        <taxon>Viridiplantae</taxon>
        <taxon>Streptophyta</taxon>
        <taxon>Embryophyta</taxon>
        <taxon>Tracheophyta</taxon>
        <taxon>Spermatophyta</taxon>
        <taxon>Magnoliopsida</taxon>
        <taxon>eudicotyledons</taxon>
        <taxon>Gunneridae</taxon>
        <taxon>Pentapetalae</taxon>
        <taxon>rosids</taxon>
        <taxon>fabids</taxon>
        <taxon>Rosales</taxon>
        <taxon>Cannabaceae</taxon>
        <taxon>Cannabis</taxon>
    </lineage>
</organism>
<dbReference type="AlphaFoldDB" id="A0A803Q194"/>
<protein>
    <recommendedName>
        <fullName evidence="1">RNase H type-1 domain-containing protein</fullName>
    </recommendedName>
</protein>
<dbReference type="PANTHER" id="PTHR47074">
    <property type="entry name" value="BNAC02G40300D PROTEIN"/>
    <property type="match status" value="1"/>
</dbReference>
<dbReference type="Gramene" id="evm.model.07.1093">
    <property type="protein sequence ID" value="cds.evm.model.07.1093"/>
    <property type="gene ID" value="evm.TU.07.1093"/>
</dbReference>
<accession>A0A803Q194</accession>
<dbReference type="CDD" id="cd06222">
    <property type="entry name" value="RNase_H_like"/>
    <property type="match status" value="1"/>
</dbReference>
<keyword evidence="3" id="KW-1185">Reference proteome</keyword>
<dbReference type="Pfam" id="PF13456">
    <property type="entry name" value="RVT_3"/>
    <property type="match status" value="1"/>
</dbReference>
<evidence type="ECO:0000313" key="2">
    <source>
        <dbReference type="EnsemblPlants" id="cds.evm.model.07.1093"/>
    </source>
</evidence>
<evidence type="ECO:0000259" key="1">
    <source>
        <dbReference type="Pfam" id="PF13456"/>
    </source>
</evidence>
<dbReference type="InterPro" id="IPR036397">
    <property type="entry name" value="RNaseH_sf"/>
</dbReference>
<dbReference type="Gene3D" id="3.30.420.10">
    <property type="entry name" value="Ribonuclease H-like superfamily/Ribonuclease H"/>
    <property type="match status" value="1"/>
</dbReference>
<dbReference type="InterPro" id="IPR012337">
    <property type="entry name" value="RNaseH-like_sf"/>
</dbReference>
<name>A0A803Q194_CANSA</name>